<feature type="transmembrane region" description="Helical" evidence="6">
    <location>
        <begin position="301"/>
        <end position="323"/>
    </location>
</feature>
<keyword evidence="2" id="KW-1003">Cell membrane</keyword>
<dbReference type="Gene3D" id="1.20.1250.20">
    <property type="entry name" value="MFS general substrate transporter like domains"/>
    <property type="match status" value="1"/>
</dbReference>
<dbReference type="PANTHER" id="PTHR43124">
    <property type="entry name" value="PURINE EFFLUX PUMP PBUE"/>
    <property type="match status" value="1"/>
</dbReference>
<evidence type="ECO:0000256" key="3">
    <source>
        <dbReference type="ARBA" id="ARBA00022692"/>
    </source>
</evidence>
<proteinExistence type="predicted"/>
<dbReference type="InterPro" id="IPR011701">
    <property type="entry name" value="MFS"/>
</dbReference>
<keyword evidence="3 6" id="KW-0812">Transmembrane</keyword>
<feature type="domain" description="Major facilitator superfamily (MFS) profile" evidence="7">
    <location>
        <begin position="8"/>
        <end position="395"/>
    </location>
</feature>
<evidence type="ECO:0000313" key="10">
    <source>
        <dbReference type="Proteomes" id="UP001151081"/>
    </source>
</evidence>
<comment type="caution">
    <text evidence="8">The sequence shown here is derived from an EMBL/GenBank/DDBJ whole genome shotgun (WGS) entry which is preliminary data.</text>
</comment>
<sequence length="402" mass="42528">MTRQERHLVWLLGAVQLTHTLDFMILMPLGPELIGKFNISAAEFGAMVSAYTLASAAMGLLGVLWLDRWDRKRALLLLYMGFIAATFSCGVANGPTWLLLSRTVAGACAGLMSAVVMAILADRVPAERRGRAIGTVMSSYGISAVGGVPLSLALANQWGFRTPFWAISALAGILWLLSWRILPAVDHHLTGARGKGPNAPAPLLSMPGLPLGWALTFSVVFAGFLLIPYLSTFMVGNLGLRLSDLPWIYLCGGAATLFTSRWIGALVDRHGPPRVLGILLVATLAPFLLFTHLPILPKAGVAALFVLFMTLTSGRAIPTIALITSRVPPALRGRYLAVNMAASDGASGLAAWTSGLFITTTPEGALVGFGPMGFLASSVSLLALCILWVLGRSAAPQRAAQT</sequence>
<organism evidence="8 10">
    <name type="scientific">Polyangium jinanense</name>
    <dbReference type="NCBI Taxonomy" id="2829994"/>
    <lineage>
        <taxon>Bacteria</taxon>
        <taxon>Pseudomonadati</taxon>
        <taxon>Myxococcota</taxon>
        <taxon>Polyangia</taxon>
        <taxon>Polyangiales</taxon>
        <taxon>Polyangiaceae</taxon>
        <taxon>Polyangium</taxon>
    </lineage>
</organism>
<dbReference type="PANTHER" id="PTHR43124:SF3">
    <property type="entry name" value="CHLORAMPHENICOL EFFLUX PUMP RV0191"/>
    <property type="match status" value="1"/>
</dbReference>
<dbReference type="PROSITE" id="PS50850">
    <property type="entry name" value="MFS"/>
    <property type="match status" value="1"/>
</dbReference>
<dbReference type="CDD" id="cd17324">
    <property type="entry name" value="MFS_NepI_like"/>
    <property type="match status" value="1"/>
</dbReference>
<dbReference type="RefSeq" id="WP_272418739.1">
    <property type="nucleotide sequence ID" value="NZ_JAGTJJ010000001.1"/>
</dbReference>
<evidence type="ECO:0000256" key="5">
    <source>
        <dbReference type="ARBA" id="ARBA00023136"/>
    </source>
</evidence>
<dbReference type="Proteomes" id="UP001151081">
    <property type="component" value="Unassembled WGS sequence"/>
</dbReference>
<dbReference type="InterPro" id="IPR050189">
    <property type="entry name" value="MFS_Efflux_Transporters"/>
</dbReference>
<keyword evidence="10" id="KW-1185">Reference proteome</keyword>
<feature type="transmembrane region" description="Helical" evidence="6">
    <location>
        <begin position="164"/>
        <end position="182"/>
    </location>
</feature>
<dbReference type="GO" id="GO:0022857">
    <property type="term" value="F:transmembrane transporter activity"/>
    <property type="evidence" value="ECO:0007669"/>
    <property type="project" value="InterPro"/>
</dbReference>
<evidence type="ECO:0000256" key="2">
    <source>
        <dbReference type="ARBA" id="ARBA00022475"/>
    </source>
</evidence>
<feature type="transmembrane region" description="Helical" evidence="6">
    <location>
        <begin position="99"/>
        <end position="120"/>
    </location>
</feature>
<evidence type="ECO:0000259" key="7">
    <source>
        <dbReference type="PROSITE" id="PS50850"/>
    </source>
</evidence>
<dbReference type="InterPro" id="IPR020846">
    <property type="entry name" value="MFS_dom"/>
</dbReference>
<evidence type="ECO:0000256" key="6">
    <source>
        <dbReference type="SAM" id="Phobius"/>
    </source>
</evidence>
<feature type="transmembrane region" description="Helical" evidence="6">
    <location>
        <begin position="364"/>
        <end position="390"/>
    </location>
</feature>
<reference evidence="8 10" key="1">
    <citation type="submission" date="2021-04" db="EMBL/GenBank/DDBJ databases">
        <title>Genome analysis of Polyangium sp.</title>
        <authorList>
            <person name="Li Y."/>
            <person name="Wang J."/>
        </authorList>
    </citation>
    <scope>NUCLEOTIDE SEQUENCE [LARGE SCALE GENOMIC DNA]</scope>
    <source>
        <strain evidence="8 10">SDU14</strain>
    </source>
</reference>
<evidence type="ECO:0000313" key="8">
    <source>
        <dbReference type="EMBL" id="MDC3978864.1"/>
    </source>
</evidence>
<dbReference type="SUPFAM" id="SSF103473">
    <property type="entry name" value="MFS general substrate transporter"/>
    <property type="match status" value="1"/>
</dbReference>
<evidence type="ECO:0000313" key="9">
    <source>
        <dbReference type="EMBL" id="MDC3982035.1"/>
    </source>
</evidence>
<name>A0A9X3WV10_9BACT</name>
<protein>
    <submittedName>
        <fullName evidence="8">Myxochelin export MFS transporter MxcK</fullName>
    </submittedName>
</protein>
<feature type="transmembrane region" description="Helical" evidence="6">
    <location>
        <begin position="247"/>
        <end position="263"/>
    </location>
</feature>
<dbReference type="InterPro" id="IPR036259">
    <property type="entry name" value="MFS_trans_sf"/>
</dbReference>
<dbReference type="EMBL" id="JAGTJJ010000001">
    <property type="protein sequence ID" value="MDC3978864.1"/>
    <property type="molecule type" value="Genomic_DNA"/>
</dbReference>
<dbReference type="GO" id="GO:0005886">
    <property type="term" value="C:plasma membrane"/>
    <property type="evidence" value="ECO:0007669"/>
    <property type="project" value="UniProtKB-SubCell"/>
</dbReference>
<evidence type="ECO:0000256" key="4">
    <source>
        <dbReference type="ARBA" id="ARBA00022989"/>
    </source>
</evidence>
<dbReference type="Pfam" id="PF07690">
    <property type="entry name" value="MFS_1"/>
    <property type="match status" value="1"/>
</dbReference>
<feature type="transmembrane region" description="Helical" evidence="6">
    <location>
        <begin position="132"/>
        <end position="152"/>
    </location>
</feature>
<feature type="transmembrane region" description="Helical" evidence="6">
    <location>
        <begin position="203"/>
        <end position="227"/>
    </location>
</feature>
<comment type="subcellular location">
    <subcellularLocation>
        <location evidence="1">Cell membrane</location>
        <topology evidence="1">Multi-pass membrane protein</topology>
    </subcellularLocation>
</comment>
<feature type="transmembrane region" description="Helical" evidence="6">
    <location>
        <begin position="74"/>
        <end position="93"/>
    </location>
</feature>
<feature type="transmembrane region" description="Helical" evidence="6">
    <location>
        <begin position="44"/>
        <end position="67"/>
    </location>
</feature>
<feature type="transmembrane region" description="Helical" evidence="6">
    <location>
        <begin position="275"/>
        <end position="295"/>
    </location>
</feature>
<feature type="transmembrane region" description="Helical" evidence="6">
    <location>
        <begin position="335"/>
        <end position="358"/>
    </location>
</feature>
<dbReference type="EMBL" id="JAGTJJ010000006">
    <property type="protein sequence ID" value="MDC3982035.1"/>
    <property type="molecule type" value="Genomic_DNA"/>
</dbReference>
<evidence type="ECO:0000256" key="1">
    <source>
        <dbReference type="ARBA" id="ARBA00004651"/>
    </source>
</evidence>
<keyword evidence="5 6" id="KW-0472">Membrane</keyword>
<accession>A0A9X3WV10</accession>
<dbReference type="AlphaFoldDB" id="A0A9X3WV10"/>
<dbReference type="NCBIfam" id="NF038077">
    <property type="entry name" value="MFS_export_MxcK"/>
    <property type="match status" value="1"/>
</dbReference>
<keyword evidence="4 6" id="KW-1133">Transmembrane helix</keyword>
<gene>
    <name evidence="8" type="primary">mxcK</name>
    <name evidence="8" type="ORF">KEG57_00040</name>
    <name evidence="9" type="ORF">KEG57_16070</name>
</gene>